<dbReference type="InterPro" id="IPR014732">
    <property type="entry name" value="OMPdecase"/>
</dbReference>
<keyword evidence="5 9" id="KW-0665">Pyrimidine biosynthesis</keyword>
<dbReference type="OMA" id="FWKVGLE"/>
<dbReference type="InterPro" id="IPR047596">
    <property type="entry name" value="OMPdecase_bac"/>
</dbReference>
<dbReference type="EMBL" id="BJJW01000002">
    <property type="protein sequence ID" value="GDZ82992.1"/>
    <property type="molecule type" value="Genomic_DNA"/>
</dbReference>
<gene>
    <name evidence="9 14" type="primary">pyrF</name>
    <name evidence="14" type="ORF">LCIT_02340</name>
</gene>
<reference evidence="14 15" key="1">
    <citation type="submission" date="2019-04" db="EMBL/GenBank/DDBJ databases">
        <title>A pseudo-fructophilic Leuconostoc citreum strain F192-5 isolated from peel of satsuma mandarin: the first report for isolation and characterization of strain-dependent fructophilic-like characteristics.</title>
        <authorList>
            <person name="Maeno S."/>
            <person name="Tanizawa Y."/>
            <person name="Kajikawa A."/>
            <person name="Kanesaki Y."/>
            <person name="Kubota E."/>
            <person name="Arita M."/>
            <person name="Leon D."/>
            <person name="Endo A."/>
        </authorList>
    </citation>
    <scope>NUCLEOTIDE SEQUENCE [LARGE SCALE GENOMIC DNA]</scope>
    <source>
        <strain evidence="14 15">F192-5</strain>
    </source>
</reference>
<evidence type="ECO:0000313" key="14">
    <source>
        <dbReference type="EMBL" id="GDZ82992.1"/>
    </source>
</evidence>
<evidence type="ECO:0000256" key="10">
    <source>
        <dbReference type="PIRSR" id="PIRSR614732-1"/>
    </source>
</evidence>
<feature type="binding site" evidence="9 11">
    <location>
        <position position="189"/>
    </location>
    <ligand>
        <name>substrate</name>
    </ligand>
</feature>
<feature type="binding site" evidence="9 11">
    <location>
        <position position="210"/>
    </location>
    <ligand>
        <name>substrate</name>
    </ligand>
</feature>
<dbReference type="PANTHER" id="PTHR32119">
    <property type="entry name" value="OROTIDINE 5'-PHOSPHATE DECARBOXYLASE"/>
    <property type="match status" value="1"/>
</dbReference>
<dbReference type="EC" id="4.1.1.23" evidence="9"/>
<dbReference type="NCBIfam" id="TIGR01740">
    <property type="entry name" value="pyrF"/>
    <property type="match status" value="1"/>
</dbReference>
<evidence type="ECO:0000259" key="13">
    <source>
        <dbReference type="SMART" id="SM00934"/>
    </source>
</evidence>
<feature type="binding site" evidence="9 11">
    <location>
        <position position="118"/>
    </location>
    <ligand>
        <name>substrate</name>
    </ligand>
</feature>
<evidence type="ECO:0000256" key="3">
    <source>
        <dbReference type="ARBA" id="ARBA00011738"/>
    </source>
</evidence>
<evidence type="ECO:0000256" key="5">
    <source>
        <dbReference type="ARBA" id="ARBA00022975"/>
    </source>
</evidence>
<evidence type="ECO:0000256" key="6">
    <source>
        <dbReference type="ARBA" id="ARBA00023239"/>
    </source>
</evidence>
<evidence type="ECO:0000256" key="11">
    <source>
        <dbReference type="PIRSR" id="PIRSR614732-2"/>
    </source>
</evidence>
<sequence length="232" mass="25387">MQQEPVFIALDFPDAFAVRKFLKQFDSLTDKPALKVGMELFYAEGPTFVNELRQQGYTIFLDLKLYDIPHTVGRAVASISKLDIQYLTIHASGGARMMAAAVANKPDSMKLLAVTQLTSFSESEMQATQLTQASLVDTVTHLAAMAFQVGVDGTISSPEEAKAIQAVTSQSFVRITPGIRLLGDDNGDQRRVTTPQKARHHGATGLVVGRSITQAVSPLEAYQRVLQEWCKD</sequence>
<dbReference type="GO" id="GO:0044205">
    <property type="term" value="P:'de novo' UMP biosynthetic process"/>
    <property type="evidence" value="ECO:0007669"/>
    <property type="project" value="UniProtKB-UniRule"/>
</dbReference>
<dbReference type="CDD" id="cd04725">
    <property type="entry name" value="OMP_decarboxylase_like"/>
    <property type="match status" value="1"/>
</dbReference>
<comment type="function">
    <text evidence="1 9">Catalyzes the decarboxylation of orotidine 5'-monophosphate (OMP) to uridine 5'-monophosphate (UMP).</text>
</comment>
<evidence type="ECO:0000256" key="8">
    <source>
        <dbReference type="ARBA" id="ARBA00061012"/>
    </source>
</evidence>
<feature type="binding site" evidence="9 11">
    <location>
        <position position="180"/>
    </location>
    <ligand>
        <name>substrate</name>
    </ligand>
</feature>
<name>A0A5A5TYI6_LEUCI</name>
<feature type="binding site" evidence="9">
    <location>
        <begin position="62"/>
        <end position="71"/>
    </location>
    <ligand>
        <name>substrate</name>
    </ligand>
</feature>
<dbReference type="Pfam" id="PF00215">
    <property type="entry name" value="OMPdecase"/>
    <property type="match status" value="1"/>
</dbReference>
<feature type="active site" description="For OMPdecase activity" evidence="10">
    <location>
        <position position="64"/>
    </location>
</feature>
<evidence type="ECO:0000256" key="7">
    <source>
        <dbReference type="ARBA" id="ARBA00049157"/>
    </source>
</evidence>
<feature type="active site" description="For OMPdecase activity" evidence="10">
    <location>
        <position position="62"/>
    </location>
</feature>
<organism evidence="14 15">
    <name type="scientific">Leuconostoc citreum</name>
    <dbReference type="NCBI Taxonomy" id="33964"/>
    <lineage>
        <taxon>Bacteria</taxon>
        <taxon>Bacillati</taxon>
        <taxon>Bacillota</taxon>
        <taxon>Bacilli</taxon>
        <taxon>Lactobacillales</taxon>
        <taxon>Lactobacillaceae</taxon>
        <taxon>Leuconostoc</taxon>
    </lineage>
</organism>
<keyword evidence="6 9" id="KW-0456">Lyase</keyword>
<evidence type="ECO:0000256" key="12">
    <source>
        <dbReference type="RuleBase" id="RU000512"/>
    </source>
</evidence>
<proteinExistence type="inferred from homology"/>
<feature type="active site" description="For OMPdecase activity" evidence="10">
    <location>
        <position position="67"/>
    </location>
</feature>
<keyword evidence="4 9" id="KW-0210">Decarboxylase</keyword>
<evidence type="ECO:0000256" key="9">
    <source>
        <dbReference type="HAMAP-Rule" id="MF_01200"/>
    </source>
</evidence>
<dbReference type="RefSeq" id="WP_004900729.1">
    <property type="nucleotide sequence ID" value="NZ_BJJW01000002.1"/>
</dbReference>
<evidence type="ECO:0000313" key="15">
    <source>
        <dbReference type="Proteomes" id="UP000323274"/>
    </source>
</evidence>
<feature type="binding site" evidence="9 11">
    <location>
        <position position="35"/>
    </location>
    <ligand>
        <name>substrate</name>
    </ligand>
</feature>
<evidence type="ECO:0000256" key="4">
    <source>
        <dbReference type="ARBA" id="ARBA00022793"/>
    </source>
</evidence>
<dbReference type="FunFam" id="3.20.20.70:FF:000015">
    <property type="entry name" value="Orotidine 5'-phosphate decarboxylase"/>
    <property type="match status" value="1"/>
</dbReference>
<dbReference type="GO" id="GO:0004590">
    <property type="term" value="F:orotidine-5'-phosphate decarboxylase activity"/>
    <property type="evidence" value="ECO:0007669"/>
    <property type="project" value="UniProtKB-UniRule"/>
</dbReference>
<dbReference type="AlphaFoldDB" id="A0A5A5TYI6"/>
<feature type="binding site" evidence="9 11">
    <location>
        <position position="209"/>
    </location>
    <ligand>
        <name>substrate</name>
    </ligand>
</feature>
<dbReference type="InterPro" id="IPR001754">
    <property type="entry name" value="OMPdeCOase_dom"/>
</dbReference>
<dbReference type="PANTHER" id="PTHR32119:SF2">
    <property type="entry name" value="OROTIDINE 5'-PHOSPHATE DECARBOXYLASE"/>
    <property type="match status" value="1"/>
</dbReference>
<dbReference type="Gene3D" id="3.20.20.70">
    <property type="entry name" value="Aldolase class I"/>
    <property type="match status" value="1"/>
</dbReference>
<dbReference type="HAMAP" id="MF_01200_B">
    <property type="entry name" value="OMPdecase_type1_B"/>
    <property type="match status" value="1"/>
</dbReference>
<dbReference type="SMART" id="SM00934">
    <property type="entry name" value="OMPdecase"/>
    <property type="match status" value="1"/>
</dbReference>
<dbReference type="GO" id="GO:0006207">
    <property type="term" value="P:'de novo' pyrimidine nucleobase biosynthetic process"/>
    <property type="evidence" value="ECO:0007669"/>
    <property type="project" value="InterPro"/>
</dbReference>
<dbReference type="SUPFAM" id="SSF51366">
    <property type="entry name" value="Ribulose-phoshate binding barrel"/>
    <property type="match status" value="1"/>
</dbReference>
<dbReference type="InterPro" id="IPR018089">
    <property type="entry name" value="OMPdecase_AS"/>
</dbReference>
<comment type="similarity">
    <text evidence="8 9">Belongs to the OMP decarboxylase family. Type 1 subfamily.</text>
</comment>
<comment type="catalytic activity">
    <reaction evidence="7 9 12">
        <text>orotidine 5'-phosphate + H(+) = UMP + CO2</text>
        <dbReference type="Rhea" id="RHEA:11596"/>
        <dbReference type="ChEBI" id="CHEBI:15378"/>
        <dbReference type="ChEBI" id="CHEBI:16526"/>
        <dbReference type="ChEBI" id="CHEBI:57538"/>
        <dbReference type="ChEBI" id="CHEBI:57865"/>
        <dbReference type="EC" id="4.1.1.23"/>
    </reaction>
</comment>
<comment type="pathway">
    <text evidence="2 9 12">Pyrimidine metabolism; UMP biosynthesis via de novo pathway; UMP from orotate: step 2/2.</text>
</comment>
<dbReference type="GO" id="GO:0005829">
    <property type="term" value="C:cytosol"/>
    <property type="evidence" value="ECO:0007669"/>
    <property type="project" value="TreeGrafter"/>
</dbReference>
<accession>A0A5A5TYI6</accession>
<dbReference type="InterPro" id="IPR013785">
    <property type="entry name" value="Aldolase_TIM"/>
</dbReference>
<dbReference type="Proteomes" id="UP000323274">
    <property type="component" value="Unassembled WGS sequence"/>
</dbReference>
<dbReference type="PROSITE" id="PS00156">
    <property type="entry name" value="OMPDECASE"/>
    <property type="match status" value="1"/>
</dbReference>
<dbReference type="InterPro" id="IPR011060">
    <property type="entry name" value="RibuloseP-bd_barrel"/>
</dbReference>
<protein>
    <recommendedName>
        <fullName evidence="9">Orotidine 5'-phosphate decarboxylase</fullName>
        <ecNumber evidence="9">4.1.1.23</ecNumber>
    </recommendedName>
    <alternativeName>
        <fullName evidence="9">OMP decarboxylase</fullName>
        <shortName evidence="9">OMPDCase</shortName>
        <shortName evidence="9">OMPdecase</shortName>
    </alternativeName>
</protein>
<dbReference type="UniPathway" id="UPA00070">
    <property type="reaction ID" value="UER00120"/>
</dbReference>
<dbReference type="NCBIfam" id="NF001273">
    <property type="entry name" value="PRK00230.1"/>
    <property type="match status" value="1"/>
</dbReference>
<comment type="subunit">
    <text evidence="3 9">Homodimer.</text>
</comment>
<feature type="active site" description="Proton donor" evidence="9">
    <location>
        <position position="64"/>
    </location>
</feature>
<evidence type="ECO:0000256" key="2">
    <source>
        <dbReference type="ARBA" id="ARBA00004861"/>
    </source>
</evidence>
<feature type="domain" description="Orotidine 5'-phosphate decarboxylase" evidence="13">
    <location>
        <begin position="5"/>
        <end position="225"/>
    </location>
</feature>
<feature type="binding site" evidence="9 11">
    <location>
        <position position="11"/>
    </location>
    <ligand>
        <name>substrate</name>
    </ligand>
</feature>
<comment type="caution">
    <text evidence="14">The sequence shown here is derived from an EMBL/GenBank/DDBJ whole genome shotgun (WGS) entry which is preliminary data.</text>
</comment>
<evidence type="ECO:0000256" key="1">
    <source>
        <dbReference type="ARBA" id="ARBA00002356"/>
    </source>
</evidence>